<evidence type="ECO:0000313" key="2">
    <source>
        <dbReference type="EMBL" id="MBX49462.1"/>
    </source>
</evidence>
<dbReference type="EMBL" id="GGEC01068978">
    <property type="protein sequence ID" value="MBX49462.1"/>
    <property type="molecule type" value="Transcribed_RNA"/>
</dbReference>
<protein>
    <submittedName>
        <fullName evidence="2">Uncharacterized protein</fullName>
    </submittedName>
</protein>
<name>A0A2P2P412_RHIMU</name>
<feature type="transmembrane region" description="Helical" evidence="1">
    <location>
        <begin position="56"/>
        <end position="78"/>
    </location>
</feature>
<keyword evidence="1" id="KW-0472">Membrane</keyword>
<sequence length="181" mass="20041">MLPRQSLSENSNSLAGNEASICLEGAKLALSLSYFYLTFNTITTVYRAYISSDLSMVAFVVSAYAAYFCLDLCLTQLSRMSPHKASPRKTFLKIVIWGLSSALFFGFAYQFSTFLSRPLSAAMYAIAIAASAFLFYFYFVFDDKCGSSSSNVDTVKFFGSACHPKAEDFNNEFSKQAIDIV</sequence>
<accession>A0A2P2P412</accession>
<feature type="transmembrane region" description="Helical" evidence="1">
    <location>
        <begin position="121"/>
        <end position="141"/>
    </location>
</feature>
<organism evidence="2">
    <name type="scientific">Rhizophora mucronata</name>
    <name type="common">Asiatic mangrove</name>
    <dbReference type="NCBI Taxonomy" id="61149"/>
    <lineage>
        <taxon>Eukaryota</taxon>
        <taxon>Viridiplantae</taxon>
        <taxon>Streptophyta</taxon>
        <taxon>Embryophyta</taxon>
        <taxon>Tracheophyta</taxon>
        <taxon>Spermatophyta</taxon>
        <taxon>Magnoliopsida</taxon>
        <taxon>eudicotyledons</taxon>
        <taxon>Gunneridae</taxon>
        <taxon>Pentapetalae</taxon>
        <taxon>rosids</taxon>
        <taxon>fabids</taxon>
        <taxon>Malpighiales</taxon>
        <taxon>Rhizophoraceae</taxon>
        <taxon>Rhizophora</taxon>
    </lineage>
</organism>
<dbReference type="Pfam" id="PF20100">
    <property type="entry name" value="DUF6490"/>
    <property type="match status" value="1"/>
</dbReference>
<dbReference type="AlphaFoldDB" id="A0A2P2P412"/>
<dbReference type="PANTHER" id="PTHR46610:SF20">
    <property type="entry name" value="OS05G0181300 PROTEIN"/>
    <property type="match status" value="1"/>
</dbReference>
<evidence type="ECO:0000256" key="1">
    <source>
        <dbReference type="SAM" id="Phobius"/>
    </source>
</evidence>
<keyword evidence="1" id="KW-0812">Transmembrane</keyword>
<reference evidence="2" key="1">
    <citation type="submission" date="2018-02" db="EMBL/GenBank/DDBJ databases">
        <title>Rhizophora mucronata_Transcriptome.</title>
        <authorList>
            <person name="Meera S.P."/>
            <person name="Sreeshan A."/>
            <person name="Augustine A."/>
        </authorList>
    </citation>
    <scope>NUCLEOTIDE SEQUENCE</scope>
    <source>
        <tissue evidence="2">Leaf</tissue>
    </source>
</reference>
<feature type="transmembrane region" description="Helical" evidence="1">
    <location>
        <begin position="28"/>
        <end position="50"/>
    </location>
</feature>
<proteinExistence type="predicted"/>
<dbReference type="InterPro" id="IPR045501">
    <property type="entry name" value="DUF6490"/>
</dbReference>
<dbReference type="PANTHER" id="PTHR46610">
    <property type="entry name" value="OS05G0181300 PROTEIN"/>
    <property type="match status" value="1"/>
</dbReference>
<keyword evidence="1" id="KW-1133">Transmembrane helix</keyword>
<feature type="transmembrane region" description="Helical" evidence="1">
    <location>
        <begin position="90"/>
        <end position="109"/>
    </location>
</feature>